<dbReference type="AlphaFoldDB" id="A0A0A9CAE3"/>
<reference evidence="1" key="1">
    <citation type="submission" date="2014-09" db="EMBL/GenBank/DDBJ databases">
        <authorList>
            <person name="Magalhaes I.L.F."/>
            <person name="Oliveira U."/>
            <person name="Santos F.R."/>
            <person name="Vidigal T.H.D.A."/>
            <person name="Brescovit A.D."/>
            <person name="Santos A.J."/>
        </authorList>
    </citation>
    <scope>NUCLEOTIDE SEQUENCE</scope>
    <source>
        <tissue evidence="1">Shoot tissue taken approximately 20 cm above the soil surface</tissue>
    </source>
</reference>
<evidence type="ECO:0000313" key="1">
    <source>
        <dbReference type="EMBL" id="JAD72526.1"/>
    </source>
</evidence>
<name>A0A0A9CAE3_ARUDO</name>
<protein>
    <submittedName>
        <fullName evidence="1">Uncharacterized protein</fullName>
    </submittedName>
</protein>
<organism evidence="1">
    <name type="scientific">Arundo donax</name>
    <name type="common">Giant reed</name>
    <name type="synonym">Donax arundinaceus</name>
    <dbReference type="NCBI Taxonomy" id="35708"/>
    <lineage>
        <taxon>Eukaryota</taxon>
        <taxon>Viridiplantae</taxon>
        <taxon>Streptophyta</taxon>
        <taxon>Embryophyta</taxon>
        <taxon>Tracheophyta</taxon>
        <taxon>Spermatophyta</taxon>
        <taxon>Magnoliopsida</taxon>
        <taxon>Liliopsida</taxon>
        <taxon>Poales</taxon>
        <taxon>Poaceae</taxon>
        <taxon>PACMAD clade</taxon>
        <taxon>Arundinoideae</taxon>
        <taxon>Arundineae</taxon>
        <taxon>Arundo</taxon>
    </lineage>
</organism>
<sequence>MFPVKFTRLRIDTTTHTSAKRHACELQPASRVAFS</sequence>
<reference evidence="1" key="2">
    <citation type="journal article" date="2015" name="Data Brief">
        <title>Shoot transcriptome of the giant reed, Arundo donax.</title>
        <authorList>
            <person name="Barrero R.A."/>
            <person name="Guerrero F.D."/>
            <person name="Moolhuijzen P."/>
            <person name="Goolsby J.A."/>
            <person name="Tidwell J."/>
            <person name="Bellgard S.E."/>
            <person name="Bellgard M.I."/>
        </authorList>
    </citation>
    <scope>NUCLEOTIDE SEQUENCE</scope>
    <source>
        <tissue evidence="1">Shoot tissue taken approximately 20 cm above the soil surface</tissue>
    </source>
</reference>
<accession>A0A0A9CAE3</accession>
<proteinExistence type="predicted"/>
<dbReference type="EMBL" id="GBRH01225369">
    <property type="protein sequence ID" value="JAD72526.1"/>
    <property type="molecule type" value="Transcribed_RNA"/>
</dbReference>